<dbReference type="SMART" id="SM00490">
    <property type="entry name" value="HELICc"/>
    <property type="match status" value="1"/>
</dbReference>
<dbReference type="PANTHER" id="PTHR45865:SF1">
    <property type="entry name" value="E3 UBIQUITIN-PROTEIN LIGASE SHPRH"/>
    <property type="match status" value="1"/>
</dbReference>
<organism evidence="4 5">
    <name type="scientific">Coccomyxa subellipsoidea</name>
    <dbReference type="NCBI Taxonomy" id="248742"/>
    <lineage>
        <taxon>Eukaryota</taxon>
        <taxon>Viridiplantae</taxon>
        <taxon>Chlorophyta</taxon>
        <taxon>core chlorophytes</taxon>
        <taxon>Trebouxiophyceae</taxon>
        <taxon>Trebouxiophyceae incertae sedis</taxon>
        <taxon>Coccomyxaceae</taxon>
        <taxon>Coccomyxa</taxon>
    </lineage>
</organism>
<evidence type="ECO:0000256" key="1">
    <source>
        <dbReference type="ARBA" id="ARBA00022801"/>
    </source>
</evidence>
<comment type="caution">
    <text evidence="4">The sequence shown here is derived from an EMBL/GenBank/DDBJ whole genome shotgun (WGS) entry which is preliminary data.</text>
</comment>
<evidence type="ECO:0000313" key="5">
    <source>
        <dbReference type="Proteomes" id="UP001491310"/>
    </source>
</evidence>
<evidence type="ECO:0000259" key="3">
    <source>
        <dbReference type="PROSITE" id="PS51194"/>
    </source>
</evidence>
<dbReference type="InterPro" id="IPR027417">
    <property type="entry name" value="P-loop_NTPase"/>
</dbReference>
<proteinExistence type="predicted"/>
<sequence>MHGVTRVMCIQIEAVVRRVKWLTQNDAKAKLLVFSTWAEVLLLLEHALRTNGVPHVRPTTRKAFDAALQTFKEETREGTGQVQTLLLLLKQGANGLNLTEAQHVLLVEPVLDPAVEEQAIGRIHRIGQAAATTVHRFVVGATVEENVHKIYSARAAAMDMRAAVHRVEAPLTVRDVSLLLDQSWGVKDPTDDEAGPSSSTGDDNDLVVL</sequence>
<dbReference type="InterPro" id="IPR001650">
    <property type="entry name" value="Helicase_C-like"/>
</dbReference>
<keyword evidence="1" id="KW-0378">Hydrolase</keyword>
<dbReference type="SUPFAM" id="SSF52540">
    <property type="entry name" value="P-loop containing nucleoside triphosphate hydrolases"/>
    <property type="match status" value="1"/>
</dbReference>
<accession>A0ABR2YYX0</accession>
<feature type="domain" description="Helicase C-terminal" evidence="3">
    <location>
        <begin position="21"/>
        <end position="177"/>
    </location>
</feature>
<dbReference type="PROSITE" id="PS51194">
    <property type="entry name" value="HELICASE_CTER"/>
    <property type="match status" value="1"/>
</dbReference>
<feature type="region of interest" description="Disordered" evidence="2">
    <location>
        <begin position="187"/>
        <end position="209"/>
    </location>
</feature>
<dbReference type="InterPro" id="IPR049730">
    <property type="entry name" value="SNF2/RAD54-like_C"/>
</dbReference>
<gene>
    <name evidence="4" type="ORF">WJX75_007971</name>
</gene>
<protein>
    <recommendedName>
        <fullName evidence="3">Helicase C-terminal domain-containing protein</fullName>
    </recommendedName>
</protein>
<evidence type="ECO:0000313" key="4">
    <source>
        <dbReference type="EMBL" id="KAK9916857.1"/>
    </source>
</evidence>
<dbReference type="Proteomes" id="UP001491310">
    <property type="component" value="Unassembled WGS sequence"/>
</dbReference>
<dbReference type="PANTHER" id="PTHR45865">
    <property type="entry name" value="E3 UBIQUITIN-PROTEIN LIGASE SHPRH FAMILY MEMBER"/>
    <property type="match status" value="1"/>
</dbReference>
<keyword evidence="5" id="KW-1185">Reference proteome</keyword>
<dbReference type="EMBL" id="JALJOT010000003">
    <property type="protein sequence ID" value="KAK9916857.1"/>
    <property type="molecule type" value="Genomic_DNA"/>
</dbReference>
<dbReference type="InterPro" id="IPR052583">
    <property type="entry name" value="ATP-helicase/E3_Ub-Ligase"/>
</dbReference>
<dbReference type="Pfam" id="PF00271">
    <property type="entry name" value="Helicase_C"/>
    <property type="match status" value="1"/>
</dbReference>
<dbReference type="Gene3D" id="3.40.50.300">
    <property type="entry name" value="P-loop containing nucleotide triphosphate hydrolases"/>
    <property type="match status" value="1"/>
</dbReference>
<evidence type="ECO:0000256" key="2">
    <source>
        <dbReference type="SAM" id="MobiDB-lite"/>
    </source>
</evidence>
<reference evidence="4 5" key="1">
    <citation type="journal article" date="2024" name="Nat. Commun.">
        <title>Phylogenomics reveals the evolutionary origins of lichenization in chlorophyte algae.</title>
        <authorList>
            <person name="Puginier C."/>
            <person name="Libourel C."/>
            <person name="Otte J."/>
            <person name="Skaloud P."/>
            <person name="Haon M."/>
            <person name="Grisel S."/>
            <person name="Petersen M."/>
            <person name="Berrin J.G."/>
            <person name="Delaux P.M."/>
            <person name="Dal Grande F."/>
            <person name="Keller J."/>
        </authorList>
    </citation>
    <scope>NUCLEOTIDE SEQUENCE [LARGE SCALE GENOMIC DNA]</scope>
    <source>
        <strain evidence="4 5">SAG 216-7</strain>
    </source>
</reference>
<name>A0ABR2YYX0_9CHLO</name>
<dbReference type="CDD" id="cd18793">
    <property type="entry name" value="SF2_C_SNF"/>
    <property type="match status" value="1"/>
</dbReference>